<proteinExistence type="predicted"/>
<organism evidence="2 3">
    <name type="scientific">Rhodotorula toruloides</name>
    <name type="common">Yeast</name>
    <name type="synonym">Rhodosporidium toruloides</name>
    <dbReference type="NCBI Taxonomy" id="5286"/>
    <lineage>
        <taxon>Eukaryota</taxon>
        <taxon>Fungi</taxon>
        <taxon>Dikarya</taxon>
        <taxon>Basidiomycota</taxon>
        <taxon>Pucciniomycotina</taxon>
        <taxon>Microbotryomycetes</taxon>
        <taxon>Sporidiobolales</taxon>
        <taxon>Sporidiobolaceae</taxon>
        <taxon>Rhodotorula</taxon>
    </lineage>
</organism>
<gene>
    <name evidence="2" type="ORF">Rt10032_c09g3984</name>
</gene>
<evidence type="ECO:0000313" key="2">
    <source>
        <dbReference type="EMBL" id="GEM09967.1"/>
    </source>
</evidence>
<feature type="compositionally biased region" description="Basic and acidic residues" evidence="1">
    <location>
        <begin position="181"/>
        <end position="197"/>
    </location>
</feature>
<reference evidence="2 3" key="1">
    <citation type="submission" date="2019-07" db="EMBL/GenBank/DDBJ databases">
        <title>Rhodotorula toruloides NBRC10032 genome sequencing.</title>
        <authorList>
            <person name="Shida Y."/>
            <person name="Takaku H."/>
            <person name="Ogasawara W."/>
            <person name="Mori K."/>
        </authorList>
    </citation>
    <scope>NUCLEOTIDE SEQUENCE [LARGE SCALE GENOMIC DNA]</scope>
    <source>
        <strain evidence="2 3">NBRC10032</strain>
    </source>
</reference>
<dbReference type="OrthoDB" id="2526268at2759"/>
<dbReference type="AlphaFoldDB" id="A0A511KHX1"/>
<comment type="caution">
    <text evidence="2">The sequence shown here is derived from an EMBL/GenBank/DDBJ whole genome shotgun (WGS) entry which is preliminary data.</text>
</comment>
<name>A0A511KHX1_RHOTO</name>
<sequence>MAADVPPLSFVVGSLWPVTTSTTLRASSLPRPGMTEGFAVKDLPLPKDRSHWNRQGHGWPLHFGCGFGTKDAAEPLPTCTYCVLFEPRVVDRILRTMVTRANTQHNHESRIEVRDKALSRLDHIRKSSWFRVTSVDPPTRWELDAAFGEQNMILNMWEKMFGKESSDELVEAAKENSSLSRQDEPERKEPRIGDEQAKAPQTMKKKVAVIDSCNSESEDEDVRPTVNRAHSAFQVWTDALWQINITPAIPAETAKSQDRPQDCPAPVKDDGRRRRELTDDLADFLRSFSSPEQLWYIASRENGALDGLLEELGTDIIRLDGTAEKGMPRVWRSALRDELKLVAGDG</sequence>
<protein>
    <submittedName>
        <fullName evidence="2">Phosphoprotein phosphatase</fullName>
    </submittedName>
</protein>
<feature type="region of interest" description="Disordered" evidence="1">
    <location>
        <begin position="168"/>
        <end position="205"/>
    </location>
</feature>
<dbReference type="Proteomes" id="UP000321518">
    <property type="component" value="Unassembled WGS sequence"/>
</dbReference>
<feature type="region of interest" description="Disordered" evidence="1">
    <location>
        <begin position="251"/>
        <end position="274"/>
    </location>
</feature>
<dbReference type="EMBL" id="BJWK01000009">
    <property type="protein sequence ID" value="GEM09967.1"/>
    <property type="molecule type" value="Genomic_DNA"/>
</dbReference>
<evidence type="ECO:0000313" key="3">
    <source>
        <dbReference type="Proteomes" id="UP000321518"/>
    </source>
</evidence>
<evidence type="ECO:0000256" key="1">
    <source>
        <dbReference type="SAM" id="MobiDB-lite"/>
    </source>
</evidence>
<feature type="compositionally biased region" description="Basic and acidic residues" evidence="1">
    <location>
        <begin position="255"/>
        <end position="274"/>
    </location>
</feature>
<accession>A0A511KHX1</accession>